<dbReference type="Pfam" id="PF04279">
    <property type="entry name" value="IspA"/>
    <property type="match status" value="1"/>
</dbReference>
<comment type="function">
    <text evidence="5">Plays a role in cell envelope biogenesis, maintenance of cell envelope integrity and membrane homeostasis.</text>
</comment>
<evidence type="ECO:0000313" key="7">
    <source>
        <dbReference type="Proteomes" id="UP000228945"/>
    </source>
</evidence>
<feature type="transmembrane region" description="Helical" evidence="5">
    <location>
        <begin position="60"/>
        <end position="78"/>
    </location>
</feature>
<dbReference type="GO" id="GO:0005886">
    <property type="term" value="C:plasma membrane"/>
    <property type="evidence" value="ECO:0007669"/>
    <property type="project" value="UniProtKB-SubCell"/>
</dbReference>
<dbReference type="EMBL" id="CP024201">
    <property type="protein sequence ID" value="ATQ44479.1"/>
    <property type="molecule type" value="Genomic_DNA"/>
</dbReference>
<evidence type="ECO:0000256" key="4">
    <source>
        <dbReference type="ARBA" id="ARBA00023136"/>
    </source>
</evidence>
<reference evidence="6 7" key="1">
    <citation type="submission" date="2017-10" db="EMBL/GenBank/DDBJ databases">
        <title>Genome sequence of Caulobacter mirabilis FWC38.</title>
        <authorList>
            <person name="Fiebig A."/>
            <person name="Crosson S."/>
        </authorList>
    </citation>
    <scope>NUCLEOTIDE SEQUENCE [LARGE SCALE GENOMIC DNA]</scope>
    <source>
        <strain evidence="6 7">FWC 38</strain>
    </source>
</reference>
<keyword evidence="3 5" id="KW-1133">Transmembrane helix</keyword>
<feature type="transmembrane region" description="Helical" evidence="5">
    <location>
        <begin position="12"/>
        <end position="28"/>
    </location>
</feature>
<dbReference type="RefSeq" id="WP_099623727.1">
    <property type="nucleotide sequence ID" value="NZ_CP024201.1"/>
</dbReference>
<evidence type="ECO:0000256" key="3">
    <source>
        <dbReference type="ARBA" id="ARBA00022989"/>
    </source>
</evidence>
<name>A0A2D2B2J2_9CAUL</name>
<keyword evidence="1 5" id="KW-1003">Cell membrane</keyword>
<protein>
    <recommendedName>
        <fullName evidence="5">Inner membrane-spanning protein YciB</fullName>
    </recommendedName>
</protein>
<feature type="transmembrane region" description="Helical" evidence="5">
    <location>
        <begin position="34"/>
        <end position="53"/>
    </location>
</feature>
<comment type="subcellular location">
    <subcellularLocation>
        <location evidence="5">Cell inner membrane</location>
        <topology evidence="5">Multi-pass membrane protein</topology>
    </subcellularLocation>
</comment>
<sequence>MTGSSARWVRTAVDYGAPIAFAIAFFGFGKNMLLATGVLVAASVLALIVGYVVERRIAPLPLIAGIFAIVFGGLTLIFHDEAFVKMKLSFQNAAFAAALLGGVALGKNPLKLLLGDSIRMADAAWRTLSVRYGLYFIAIAVANEIVWRTQSNEFWVGFRIAVLPLALVFSITQVPFMMKHMEKPEEKDAAPEPPDPGV</sequence>
<organism evidence="6 7">
    <name type="scientific">Caulobacter mirabilis</name>
    <dbReference type="NCBI Taxonomy" id="69666"/>
    <lineage>
        <taxon>Bacteria</taxon>
        <taxon>Pseudomonadati</taxon>
        <taxon>Pseudomonadota</taxon>
        <taxon>Alphaproteobacteria</taxon>
        <taxon>Caulobacterales</taxon>
        <taxon>Caulobacteraceae</taxon>
        <taxon>Caulobacter</taxon>
    </lineage>
</organism>
<accession>A0A2D2B2J2</accession>
<evidence type="ECO:0000256" key="5">
    <source>
        <dbReference type="HAMAP-Rule" id="MF_00189"/>
    </source>
</evidence>
<comment type="similarity">
    <text evidence="5">Belongs to the YciB family.</text>
</comment>
<feature type="transmembrane region" description="Helical" evidence="5">
    <location>
        <begin position="90"/>
        <end position="110"/>
    </location>
</feature>
<dbReference type="PANTHER" id="PTHR36917:SF1">
    <property type="entry name" value="INNER MEMBRANE-SPANNING PROTEIN YCIB"/>
    <property type="match status" value="1"/>
</dbReference>
<dbReference type="KEGG" id="cmb:CSW64_19860"/>
<dbReference type="PANTHER" id="PTHR36917">
    <property type="entry name" value="INTRACELLULAR SEPTATION PROTEIN A-RELATED"/>
    <property type="match status" value="1"/>
</dbReference>
<dbReference type="HAMAP" id="MF_00189">
    <property type="entry name" value="YciB"/>
    <property type="match status" value="1"/>
</dbReference>
<evidence type="ECO:0000256" key="1">
    <source>
        <dbReference type="ARBA" id="ARBA00022475"/>
    </source>
</evidence>
<keyword evidence="7" id="KW-1185">Reference proteome</keyword>
<dbReference type="Proteomes" id="UP000228945">
    <property type="component" value="Chromosome"/>
</dbReference>
<keyword evidence="2 5" id="KW-0812">Transmembrane</keyword>
<keyword evidence="5" id="KW-0997">Cell inner membrane</keyword>
<feature type="transmembrane region" description="Helical" evidence="5">
    <location>
        <begin position="154"/>
        <end position="177"/>
    </location>
</feature>
<evidence type="ECO:0000256" key="2">
    <source>
        <dbReference type="ARBA" id="ARBA00022692"/>
    </source>
</evidence>
<dbReference type="InterPro" id="IPR006008">
    <property type="entry name" value="YciB"/>
</dbReference>
<evidence type="ECO:0000313" key="6">
    <source>
        <dbReference type="EMBL" id="ATQ44479.1"/>
    </source>
</evidence>
<dbReference type="OrthoDB" id="9788219at2"/>
<gene>
    <name evidence="5" type="primary">yciB</name>
    <name evidence="6" type="ORF">CSW64_19860</name>
</gene>
<feature type="transmembrane region" description="Helical" evidence="5">
    <location>
        <begin position="130"/>
        <end position="148"/>
    </location>
</feature>
<keyword evidence="4 5" id="KW-0472">Membrane</keyword>
<proteinExistence type="inferred from homology"/>
<dbReference type="AlphaFoldDB" id="A0A2D2B2J2"/>